<dbReference type="AlphaFoldDB" id="A0A7X2NSU7"/>
<evidence type="ECO:0000313" key="2">
    <source>
        <dbReference type="Proteomes" id="UP000461880"/>
    </source>
</evidence>
<accession>A0A7X2NSU7</accession>
<name>A0A7X2NSU7_9FIRM</name>
<dbReference type="SUPFAM" id="SSF50969">
    <property type="entry name" value="YVTN repeat-like/Quinoprotein amine dehydrogenase"/>
    <property type="match status" value="1"/>
</dbReference>
<dbReference type="Proteomes" id="UP000461880">
    <property type="component" value="Unassembled WGS sequence"/>
</dbReference>
<reference evidence="1 2" key="1">
    <citation type="submission" date="2019-08" db="EMBL/GenBank/DDBJ databases">
        <title>In-depth cultivation of the pig gut microbiome towards novel bacterial diversity and tailored functional studies.</title>
        <authorList>
            <person name="Wylensek D."/>
            <person name="Hitch T.C.A."/>
            <person name="Clavel T."/>
        </authorList>
    </citation>
    <scope>NUCLEOTIDE SEQUENCE [LARGE SCALE GENOMIC DNA]</scope>
    <source>
        <strain evidence="1 2">Oil+RF-744-GAM-WT-6</strain>
    </source>
</reference>
<protein>
    <recommendedName>
        <fullName evidence="3">DUF5050 domain-containing protein</fullName>
    </recommendedName>
</protein>
<keyword evidence="2" id="KW-1185">Reference proteome</keyword>
<evidence type="ECO:0008006" key="3">
    <source>
        <dbReference type="Google" id="ProtNLM"/>
    </source>
</evidence>
<dbReference type="InterPro" id="IPR011044">
    <property type="entry name" value="Quino_amine_DH_bsu"/>
</dbReference>
<evidence type="ECO:0000313" key="1">
    <source>
        <dbReference type="EMBL" id="MSS58919.1"/>
    </source>
</evidence>
<gene>
    <name evidence="1" type="ORF">FYJ51_08360</name>
</gene>
<sequence length="321" mass="36212">MVVSEDKYFYTDDSFSTIKTADRKKDKGLNYFGGRFLSENNEYYFTQTSANRRNNSEIALISKSSLEITRKEGNYYAQTIDDQYCYGVEVLPDQFIIHRFDFNLKEVDSKNFSDYSGIAVVNQILSDNEKIYLLVGIVPSDAPYGNAENHLYILDDSMNLMQDIDLGLYDGSYTSMIEAGNDLYLCSTAKGYDPSTYTSYSNNEMAIFDLDTQSITATVSLELTSPESITACGEYLVIAADPSSYGSYAWELYSISDGSQHLLQFPDTSEEQPQTPFAAVHNGLCYFVFRNRIETYNPVSGEQNTIFLSDTDSASALFFRN</sequence>
<dbReference type="EMBL" id="VUMN01000019">
    <property type="protein sequence ID" value="MSS58919.1"/>
    <property type="molecule type" value="Genomic_DNA"/>
</dbReference>
<proteinExistence type="predicted"/>
<organism evidence="1 2">
    <name type="scientific">Stecheria intestinalis</name>
    <dbReference type="NCBI Taxonomy" id="2606630"/>
    <lineage>
        <taxon>Bacteria</taxon>
        <taxon>Bacillati</taxon>
        <taxon>Bacillota</taxon>
        <taxon>Erysipelotrichia</taxon>
        <taxon>Erysipelotrichales</taxon>
        <taxon>Erysipelotrichaceae</taxon>
        <taxon>Stecheria</taxon>
    </lineage>
</organism>
<comment type="caution">
    <text evidence="1">The sequence shown here is derived from an EMBL/GenBank/DDBJ whole genome shotgun (WGS) entry which is preliminary data.</text>
</comment>
<dbReference type="RefSeq" id="WP_154504934.1">
    <property type="nucleotide sequence ID" value="NZ_VUMN01000019.1"/>
</dbReference>